<reference evidence="1 2" key="1">
    <citation type="submission" date="2024-02" db="EMBL/GenBank/DDBJ databases">
        <authorList>
            <person name="Chen Y."/>
            <person name="Shah S."/>
            <person name="Dougan E. K."/>
            <person name="Thang M."/>
            <person name="Chan C."/>
        </authorList>
    </citation>
    <scope>NUCLEOTIDE SEQUENCE [LARGE SCALE GENOMIC DNA]</scope>
</reference>
<sequence length="261" mass="29616">MFLEHGSFQLLELAIKKRSTLSNSRSKQGGRFTKLKLEKNEAYSKNMIAKAWQWAKAQGKLRVNEVHGEEEIYIVANETFDVTTNETEEAEQSGAIEAFLPELDQQHESLADPASIRGSTWLATSMNHQLEKMQGLYEKLAALLSEATVAPESLDKSKRDEIQSLFVQCTKLDVGMNSLLAHEKLIIFRCTFIGLCSEKCRAMRHTYTTRMLYTVLPSERLQNYPRGLGKGSDTAVMGAWLDTVLQDLTPDRVPDAWCMYW</sequence>
<dbReference type="Proteomes" id="UP001642464">
    <property type="component" value="Unassembled WGS sequence"/>
</dbReference>
<dbReference type="EMBL" id="CAXAMM010007446">
    <property type="protein sequence ID" value="CAK9014196.1"/>
    <property type="molecule type" value="Genomic_DNA"/>
</dbReference>
<gene>
    <name evidence="1" type="ORF">SCF082_LOCUS12244</name>
</gene>
<accession>A0ABP0JIS5</accession>
<comment type="caution">
    <text evidence="1">The sequence shown here is derived from an EMBL/GenBank/DDBJ whole genome shotgun (WGS) entry which is preliminary data.</text>
</comment>
<keyword evidence="2" id="KW-1185">Reference proteome</keyword>
<proteinExistence type="predicted"/>
<name>A0ABP0JIS5_9DINO</name>
<organism evidence="1 2">
    <name type="scientific">Durusdinium trenchii</name>
    <dbReference type="NCBI Taxonomy" id="1381693"/>
    <lineage>
        <taxon>Eukaryota</taxon>
        <taxon>Sar</taxon>
        <taxon>Alveolata</taxon>
        <taxon>Dinophyceae</taxon>
        <taxon>Suessiales</taxon>
        <taxon>Symbiodiniaceae</taxon>
        <taxon>Durusdinium</taxon>
    </lineage>
</organism>
<protein>
    <submittedName>
        <fullName evidence="1">Uncharacterized protein</fullName>
    </submittedName>
</protein>
<evidence type="ECO:0000313" key="1">
    <source>
        <dbReference type="EMBL" id="CAK9014196.1"/>
    </source>
</evidence>
<evidence type="ECO:0000313" key="2">
    <source>
        <dbReference type="Proteomes" id="UP001642464"/>
    </source>
</evidence>